<dbReference type="InterPro" id="IPR040676">
    <property type="entry name" value="DUF5641"/>
</dbReference>
<gene>
    <name evidence="3" type="ORF">PACLA_8A041547</name>
</gene>
<name>A0A7D9M6Y5_PARCT</name>
<organism evidence="3 4">
    <name type="scientific">Paramuricea clavata</name>
    <name type="common">Red gorgonian</name>
    <name type="synonym">Violescent sea-whip</name>
    <dbReference type="NCBI Taxonomy" id="317549"/>
    <lineage>
        <taxon>Eukaryota</taxon>
        <taxon>Metazoa</taxon>
        <taxon>Cnidaria</taxon>
        <taxon>Anthozoa</taxon>
        <taxon>Octocorallia</taxon>
        <taxon>Malacalcyonacea</taxon>
        <taxon>Plexauridae</taxon>
        <taxon>Paramuricea</taxon>
    </lineage>
</organism>
<evidence type="ECO:0000259" key="2">
    <source>
        <dbReference type="Pfam" id="PF18701"/>
    </source>
</evidence>
<accession>A0A7D9M6Y5</accession>
<evidence type="ECO:0000259" key="1">
    <source>
        <dbReference type="Pfam" id="PF17921"/>
    </source>
</evidence>
<evidence type="ECO:0000313" key="3">
    <source>
        <dbReference type="EMBL" id="CAB4044137.1"/>
    </source>
</evidence>
<dbReference type="Proteomes" id="UP001152795">
    <property type="component" value="Unassembled WGS sequence"/>
</dbReference>
<dbReference type="EMBL" id="CACRXK020034056">
    <property type="protein sequence ID" value="CAB4044137.1"/>
    <property type="molecule type" value="Genomic_DNA"/>
</dbReference>
<dbReference type="PANTHER" id="PTHR47331:SF1">
    <property type="entry name" value="GAG-LIKE PROTEIN"/>
    <property type="match status" value="1"/>
</dbReference>
<reference evidence="3" key="1">
    <citation type="submission" date="2020-04" db="EMBL/GenBank/DDBJ databases">
        <authorList>
            <person name="Alioto T."/>
            <person name="Alioto T."/>
            <person name="Gomez Garrido J."/>
        </authorList>
    </citation>
    <scope>NUCLEOTIDE SEQUENCE</scope>
    <source>
        <strain evidence="3">A484AB</strain>
    </source>
</reference>
<dbReference type="Pfam" id="PF18701">
    <property type="entry name" value="DUF5641"/>
    <property type="match status" value="1"/>
</dbReference>
<comment type="caution">
    <text evidence="3">The sequence shown here is derived from an EMBL/GenBank/DDBJ whole genome shotgun (WGS) entry which is preliminary data.</text>
</comment>
<dbReference type="SUPFAM" id="SSF53098">
    <property type="entry name" value="Ribonuclease H-like"/>
    <property type="match status" value="1"/>
</dbReference>
<feature type="domain" description="Integrase zinc-binding" evidence="1">
    <location>
        <begin position="90"/>
        <end position="141"/>
    </location>
</feature>
<feature type="domain" description="DUF5641" evidence="2">
    <location>
        <begin position="285"/>
        <end position="378"/>
    </location>
</feature>
<dbReference type="Pfam" id="PF17921">
    <property type="entry name" value="Integrase_H2C2"/>
    <property type="match status" value="1"/>
</dbReference>
<evidence type="ECO:0000313" key="4">
    <source>
        <dbReference type="Proteomes" id="UP001152795"/>
    </source>
</evidence>
<dbReference type="OrthoDB" id="5984724at2759"/>
<proteinExistence type="predicted"/>
<dbReference type="GO" id="GO:0003676">
    <property type="term" value="F:nucleic acid binding"/>
    <property type="evidence" value="ECO:0007669"/>
    <property type="project" value="InterPro"/>
</dbReference>
<protein>
    <submittedName>
        <fullName evidence="3">Integrase core domain</fullName>
    </submittedName>
</protein>
<dbReference type="InterPro" id="IPR036397">
    <property type="entry name" value="RNaseH_sf"/>
</dbReference>
<dbReference type="PANTHER" id="PTHR47331">
    <property type="entry name" value="PHD-TYPE DOMAIN-CONTAINING PROTEIN"/>
    <property type="match status" value="1"/>
</dbReference>
<dbReference type="Gene3D" id="3.30.420.10">
    <property type="entry name" value="Ribonuclease H-like superfamily/Ribonuclease H"/>
    <property type="match status" value="1"/>
</dbReference>
<keyword evidence="4" id="KW-1185">Reference proteome</keyword>
<dbReference type="InterPro" id="IPR012337">
    <property type="entry name" value="RNaseH-like_sf"/>
</dbReference>
<dbReference type="InterPro" id="IPR041588">
    <property type="entry name" value="Integrase_H2C2"/>
</dbReference>
<sequence>MEIQSLLDPSVWRYCPGPQNPADVPTRGMSSNELKESRLWWEGPAWLRSSEEEWPKDLRSASLNEHVELERKHQASINSCVSLPVCFVDHPAVELFVQAIHRREMHAGVKHTLSVVRQRFWLIKGRATIRKIVKRCIVCRQFYTKPVSRQMASLPADRIVPAPPFTNVGLDFAGPLYRKNRGEKAYICLFTCAVTRAVRLELVSNMTTERFLLALRRMVARRGMCSIIWSDNAKTFKCAKKRVTELLANPGIRRNPPDSHWEKFTGVSNKDTKVTEHTSNALKKRLQYHQRLVNGFWKRWNAEYLKSVTSLKKWIDIGRKMHVGDVVLVSEDNVPRGQWQKARVEATHEGRDGLIRSVTSRLPSGRYTRRPVQRLHVLETCDADIAAGLK</sequence>
<dbReference type="Gene3D" id="1.10.340.70">
    <property type="match status" value="1"/>
</dbReference>
<dbReference type="AlphaFoldDB" id="A0A7D9M6Y5"/>